<dbReference type="PROSITE" id="PS50055">
    <property type="entry name" value="TYR_PHOSPHATASE_PTP"/>
    <property type="match status" value="1"/>
</dbReference>
<evidence type="ECO:0000313" key="4">
    <source>
        <dbReference type="EMBL" id="KAF1761219.1"/>
    </source>
</evidence>
<gene>
    <name evidence="4" type="ORF">GCK72_009473</name>
</gene>
<feature type="compositionally biased region" description="Basic and acidic residues" evidence="1">
    <location>
        <begin position="85"/>
        <end position="96"/>
    </location>
</feature>
<dbReference type="GeneID" id="9825556"/>
<dbReference type="CTD" id="9825556"/>
<dbReference type="Gene3D" id="3.90.190.10">
    <property type="entry name" value="Protein tyrosine phosphatase superfamily"/>
    <property type="match status" value="1"/>
</dbReference>
<feature type="compositionally biased region" description="Basic residues" evidence="1">
    <location>
        <begin position="30"/>
        <end position="41"/>
    </location>
</feature>
<evidence type="ECO:0008006" key="6">
    <source>
        <dbReference type="Google" id="ProtNLM"/>
    </source>
</evidence>
<name>A0A6A5H2M6_CAERE</name>
<dbReference type="InterPro" id="IPR000387">
    <property type="entry name" value="Tyr_Pase_dom"/>
</dbReference>
<dbReference type="CDD" id="cd00047">
    <property type="entry name" value="PTPc"/>
    <property type="match status" value="1"/>
</dbReference>
<dbReference type="SMART" id="SM00194">
    <property type="entry name" value="PTPc"/>
    <property type="match status" value="1"/>
</dbReference>
<organism evidence="4 5">
    <name type="scientific">Caenorhabditis remanei</name>
    <name type="common">Caenorhabditis vulgaris</name>
    <dbReference type="NCBI Taxonomy" id="31234"/>
    <lineage>
        <taxon>Eukaryota</taxon>
        <taxon>Metazoa</taxon>
        <taxon>Ecdysozoa</taxon>
        <taxon>Nematoda</taxon>
        <taxon>Chromadorea</taxon>
        <taxon>Rhabditida</taxon>
        <taxon>Rhabditina</taxon>
        <taxon>Rhabditomorpha</taxon>
        <taxon>Rhabditoidea</taxon>
        <taxon>Rhabditidae</taxon>
        <taxon>Peloderinae</taxon>
        <taxon>Caenorhabditis</taxon>
    </lineage>
</organism>
<dbReference type="PANTHER" id="PTHR23219">
    <property type="entry name" value="TYROSINE-PROTEIN PHOSPHATASE C15H7.3-RELATED"/>
    <property type="match status" value="1"/>
</dbReference>
<dbReference type="Proteomes" id="UP000483820">
    <property type="component" value="Chromosome III"/>
</dbReference>
<feature type="domain" description="Tyrosine-protein phosphatase" evidence="2">
    <location>
        <begin position="148"/>
        <end position="376"/>
    </location>
</feature>
<dbReference type="RefSeq" id="XP_053586975.1">
    <property type="nucleotide sequence ID" value="XM_053727398.1"/>
</dbReference>
<dbReference type="GO" id="GO:0004725">
    <property type="term" value="F:protein tyrosine phosphatase activity"/>
    <property type="evidence" value="ECO:0007669"/>
    <property type="project" value="InterPro"/>
</dbReference>
<protein>
    <recommendedName>
        <fullName evidence="6">Tyrosine-protein phosphatase domain-containing protein</fullName>
    </recommendedName>
</protein>
<dbReference type="InterPro" id="IPR029021">
    <property type="entry name" value="Prot-tyrosine_phosphatase-like"/>
</dbReference>
<proteinExistence type="predicted"/>
<accession>A0A6A5H2M6</accession>
<feature type="domain" description="Tyrosine specific protein phosphatases" evidence="3">
    <location>
        <begin position="294"/>
        <end position="367"/>
    </location>
</feature>
<dbReference type="SMART" id="SM00404">
    <property type="entry name" value="PTPc_motif"/>
    <property type="match status" value="1"/>
</dbReference>
<evidence type="ECO:0000259" key="3">
    <source>
        <dbReference type="PROSITE" id="PS50056"/>
    </source>
</evidence>
<dbReference type="AlphaFoldDB" id="A0A6A5H2M6"/>
<dbReference type="KEGG" id="crq:GCK72_009473"/>
<dbReference type="PROSITE" id="PS50056">
    <property type="entry name" value="TYR_PHOSPHATASE_2"/>
    <property type="match status" value="1"/>
</dbReference>
<evidence type="ECO:0000256" key="1">
    <source>
        <dbReference type="SAM" id="MobiDB-lite"/>
    </source>
</evidence>
<dbReference type="InterPro" id="IPR003595">
    <property type="entry name" value="Tyr_Pase_cat"/>
</dbReference>
<dbReference type="Pfam" id="PF00102">
    <property type="entry name" value="Y_phosphatase"/>
    <property type="match status" value="1"/>
</dbReference>
<dbReference type="PANTHER" id="PTHR23219:SF18">
    <property type="entry name" value="TYROSINE-PROTEIN PHOSPHATASE DOMAIN-CONTAINING PROTEIN-RELATED"/>
    <property type="match status" value="1"/>
</dbReference>
<evidence type="ECO:0000259" key="2">
    <source>
        <dbReference type="PROSITE" id="PS50055"/>
    </source>
</evidence>
<sequence>MFISRRFPYIPWNLLSFQLISQLDNFKMNKSMRSKRKKKPTAMKSGGERSERKPSKQTAKKPSTPAASERAPKSKPKSNGITCREQQEPSKNEKKTSKGGSKEMWTGEETAKKMVASGFFNNNTISGTFKDLPTLKPPLDSCPCFKNNLQKVRAPDCPIPDDKLIKLTHAPDNFICASKVTVPEYNRTVILTQVPDVSNAQNIEDFWRMIFQENVASVVIAVMPLESSVTLQQIFPLLNGTYSNHGKMFLNNKKVESAVAVTSYTLEILPDGCSNSLFTTVYHLHNWRQKRGLEQVGDLVNTLEKVLKTNENTVFMSMNGTGRAGTMLALFTAMAQVQKGKEVNPKETMEKLRAERCGVVDNAEQYGTVHKAMAVWFKNKSNSEEIQKIA</sequence>
<feature type="region of interest" description="Disordered" evidence="1">
    <location>
        <begin position="30"/>
        <end position="105"/>
    </location>
</feature>
<reference evidence="4 5" key="1">
    <citation type="submission" date="2019-12" db="EMBL/GenBank/DDBJ databases">
        <title>Chromosome-level assembly of the Caenorhabditis remanei genome.</title>
        <authorList>
            <person name="Teterina A.A."/>
            <person name="Willis J.H."/>
            <person name="Phillips P.C."/>
        </authorList>
    </citation>
    <scope>NUCLEOTIDE SEQUENCE [LARGE SCALE GENOMIC DNA]</scope>
    <source>
        <strain evidence="4 5">PX506</strain>
        <tissue evidence="4">Whole organism</tissue>
    </source>
</reference>
<dbReference type="InterPro" id="IPR000242">
    <property type="entry name" value="PTP_cat"/>
</dbReference>
<evidence type="ECO:0000313" key="5">
    <source>
        <dbReference type="Proteomes" id="UP000483820"/>
    </source>
</evidence>
<dbReference type="EMBL" id="WUAV01000003">
    <property type="protein sequence ID" value="KAF1761219.1"/>
    <property type="molecule type" value="Genomic_DNA"/>
</dbReference>
<dbReference type="SUPFAM" id="SSF52799">
    <property type="entry name" value="(Phosphotyrosine protein) phosphatases II"/>
    <property type="match status" value="1"/>
</dbReference>
<comment type="caution">
    <text evidence="4">The sequence shown here is derived from an EMBL/GenBank/DDBJ whole genome shotgun (WGS) entry which is preliminary data.</text>
</comment>